<dbReference type="SUPFAM" id="SSF55785">
    <property type="entry name" value="PYP-like sensor domain (PAS domain)"/>
    <property type="match status" value="2"/>
</dbReference>
<keyword evidence="3" id="KW-0597">Phosphoprotein</keyword>
<dbReference type="PANTHER" id="PTHR42878:SF15">
    <property type="entry name" value="BACTERIOPHYTOCHROME"/>
    <property type="match status" value="1"/>
</dbReference>
<dbReference type="InterPro" id="IPR000700">
    <property type="entry name" value="PAS-assoc_C"/>
</dbReference>
<dbReference type="GO" id="GO:0030295">
    <property type="term" value="F:protein kinase activator activity"/>
    <property type="evidence" value="ECO:0007669"/>
    <property type="project" value="TreeGrafter"/>
</dbReference>
<dbReference type="SUPFAM" id="SSF47384">
    <property type="entry name" value="Homodimeric domain of signal transducing histidine kinase"/>
    <property type="match status" value="1"/>
</dbReference>
<keyword evidence="7" id="KW-0175">Coiled coil</keyword>
<dbReference type="PROSITE" id="PS50112">
    <property type="entry name" value="PAS"/>
    <property type="match status" value="1"/>
</dbReference>
<evidence type="ECO:0000256" key="1">
    <source>
        <dbReference type="ARBA" id="ARBA00000085"/>
    </source>
</evidence>
<dbReference type="InterPro" id="IPR035965">
    <property type="entry name" value="PAS-like_dom_sf"/>
</dbReference>
<dbReference type="InterPro" id="IPR000014">
    <property type="entry name" value="PAS"/>
</dbReference>
<dbReference type="eggNOG" id="COG4251">
    <property type="taxonomic scope" value="Bacteria"/>
</dbReference>
<dbReference type="EC" id="2.7.13.3" evidence="2"/>
<keyword evidence="4 12" id="KW-0808">Transferase</keyword>
<organism evidence="12 13">
    <name type="scientific">Azoarcus sp. (strain BH72)</name>
    <dbReference type="NCBI Taxonomy" id="418699"/>
    <lineage>
        <taxon>Bacteria</taxon>
        <taxon>Pseudomonadati</taxon>
        <taxon>Pseudomonadota</taxon>
        <taxon>Betaproteobacteria</taxon>
        <taxon>Rhodocyclales</taxon>
        <taxon>Zoogloeaceae</taxon>
        <taxon>Azoarcus</taxon>
    </lineage>
</organism>
<keyword evidence="8" id="KW-1133">Transmembrane helix</keyword>
<sequence>MRLQSFLTRLMWASMLPLIVLAAWLALASLRETRENRDREAANLARNFMTAIDQTVRARIGALTVLAHSPLADDPAQRSALYREAEGLKHSFGGEVIQADLQMQMLFNTRVPYGSELPRLPRPRGRAAAPTAVETGQPAVGDLFVSPFSGNRVVAIAVPSMDNGRPRFVLLTVVEAAMFQQRIEQVSLPQGWALMLADSTGEPIAKVGEELEADEIAGGRSFEASSEYSGWRVVLDIPRREYHAPVIQAASLLLAVIVGAVVAGALGGRAASRRLSAEVETLARARNGQRPVLHIREFEAVARLLADSDAERRAVAVALEDSERRFRATFDQAAVGLALVSPEGHWQRVNQRLCDIVGYARDDLLQTSFQDITHPDDLDLDLAQMKQVLAGKISTYSMEKRYRRADGRLVWVNLTVSLVRDDDGAPDYFISVIEDIQRRKEAEAALLAREQTLREAQRLAGLGNWSWDLRTNQQVWADEIYRVYGRDPANGPLPYEEVSRQCSAESWERLNAAVERSLETGEGYECDVEFVREDGSHCWATVRGQPVRDANGVIVELKGTVQDITERMETAAALRELNASLEQRVEARTAELTAANKELDSFAYAVSHDLRSPLRAMSGFAQALLEDYGDRLDADGRGFLDQIILASRKMNDLIEGIMELSRSTGGELHRDDIDVSAMAGAILADLARVDPDRAVQVEVAPGLRTRGDARMVEAALRNLLGNAWKYTGKSPEPRIAVEYAEVDGLPGFCVVDNGAGFDMAYAEQLFKPFRRLHRQDEFPGIGIGLATVQRIVRRHGGEIRAEGHPGGGARFCLTLTPRDGRR</sequence>
<dbReference type="EMBL" id="AM406670">
    <property type="protein sequence ID" value="CAL95074.1"/>
    <property type="molecule type" value="Genomic_DNA"/>
</dbReference>
<dbReference type="RefSeq" id="WP_011766187.1">
    <property type="nucleotide sequence ID" value="NC_008702.1"/>
</dbReference>
<dbReference type="KEGG" id="azo:azo2457"/>
<dbReference type="InterPro" id="IPR036097">
    <property type="entry name" value="HisK_dim/P_sf"/>
</dbReference>
<dbReference type="GO" id="GO:0007234">
    <property type="term" value="P:osmosensory signaling via phosphorelay pathway"/>
    <property type="evidence" value="ECO:0007669"/>
    <property type="project" value="TreeGrafter"/>
</dbReference>
<evidence type="ECO:0000256" key="4">
    <source>
        <dbReference type="ARBA" id="ARBA00022679"/>
    </source>
</evidence>
<evidence type="ECO:0000259" key="9">
    <source>
        <dbReference type="PROSITE" id="PS50109"/>
    </source>
</evidence>
<dbReference type="InterPro" id="IPR003661">
    <property type="entry name" value="HisK_dim/P_dom"/>
</dbReference>
<feature type="coiled-coil region" evidence="7">
    <location>
        <begin position="571"/>
        <end position="598"/>
    </location>
</feature>
<accession>A1K8B9</accession>
<dbReference type="NCBIfam" id="TIGR00229">
    <property type="entry name" value="sensory_box"/>
    <property type="match status" value="2"/>
</dbReference>
<protein>
    <recommendedName>
        <fullName evidence="2">histidine kinase</fullName>
        <ecNumber evidence="2">2.7.13.3</ecNumber>
    </recommendedName>
</protein>
<dbReference type="Gene3D" id="3.30.450.20">
    <property type="entry name" value="PAS domain"/>
    <property type="match status" value="2"/>
</dbReference>
<proteinExistence type="predicted"/>
<dbReference type="InterPro" id="IPR004358">
    <property type="entry name" value="Sig_transdc_His_kin-like_C"/>
</dbReference>
<keyword evidence="5 12" id="KW-0418">Kinase</keyword>
<evidence type="ECO:0000259" key="11">
    <source>
        <dbReference type="PROSITE" id="PS50113"/>
    </source>
</evidence>
<dbReference type="InterPro" id="IPR050351">
    <property type="entry name" value="BphY/WalK/GraS-like"/>
</dbReference>
<dbReference type="InterPro" id="IPR013655">
    <property type="entry name" value="PAS_fold_3"/>
</dbReference>
<dbReference type="SMART" id="SM00387">
    <property type="entry name" value="HATPase_c"/>
    <property type="match status" value="1"/>
</dbReference>
<dbReference type="SUPFAM" id="SSF55874">
    <property type="entry name" value="ATPase domain of HSP90 chaperone/DNA topoisomerase II/histidine kinase"/>
    <property type="match status" value="1"/>
</dbReference>
<evidence type="ECO:0000256" key="6">
    <source>
        <dbReference type="ARBA" id="ARBA00023136"/>
    </source>
</evidence>
<dbReference type="GO" id="GO:0000156">
    <property type="term" value="F:phosphorelay response regulator activity"/>
    <property type="evidence" value="ECO:0007669"/>
    <property type="project" value="TreeGrafter"/>
</dbReference>
<dbReference type="GO" id="GO:0016020">
    <property type="term" value="C:membrane"/>
    <property type="evidence" value="ECO:0007669"/>
    <property type="project" value="UniProtKB-SubCell"/>
</dbReference>
<dbReference type="CDD" id="cd00130">
    <property type="entry name" value="PAS"/>
    <property type="match status" value="2"/>
</dbReference>
<evidence type="ECO:0000256" key="2">
    <source>
        <dbReference type="ARBA" id="ARBA00012438"/>
    </source>
</evidence>
<dbReference type="Gene3D" id="1.10.287.130">
    <property type="match status" value="1"/>
</dbReference>
<feature type="transmembrane region" description="Helical" evidence="8">
    <location>
        <begin position="246"/>
        <end position="266"/>
    </location>
</feature>
<dbReference type="Proteomes" id="UP000002588">
    <property type="component" value="Chromosome"/>
</dbReference>
<evidence type="ECO:0000256" key="3">
    <source>
        <dbReference type="ARBA" id="ARBA00022553"/>
    </source>
</evidence>
<dbReference type="PANTHER" id="PTHR42878">
    <property type="entry name" value="TWO-COMPONENT HISTIDINE KINASE"/>
    <property type="match status" value="1"/>
</dbReference>
<evidence type="ECO:0000256" key="5">
    <source>
        <dbReference type="ARBA" id="ARBA00022777"/>
    </source>
</evidence>
<dbReference type="PROSITE" id="PS50109">
    <property type="entry name" value="HIS_KIN"/>
    <property type="match status" value="1"/>
</dbReference>
<dbReference type="Pfam" id="PF08447">
    <property type="entry name" value="PAS_3"/>
    <property type="match status" value="2"/>
</dbReference>
<keyword evidence="6 8" id="KW-0472">Membrane</keyword>
<keyword evidence="13" id="KW-1185">Reference proteome</keyword>
<evidence type="ECO:0000256" key="8">
    <source>
        <dbReference type="SAM" id="Phobius"/>
    </source>
</evidence>
<dbReference type="InterPro" id="IPR036890">
    <property type="entry name" value="HATPase_C_sf"/>
</dbReference>
<feature type="domain" description="PAC" evidence="11">
    <location>
        <begin position="524"/>
        <end position="576"/>
    </location>
</feature>
<evidence type="ECO:0000313" key="13">
    <source>
        <dbReference type="Proteomes" id="UP000002588"/>
    </source>
</evidence>
<dbReference type="PRINTS" id="PR00344">
    <property type="entry name" value="BCTRLSENSOR"/>
</dbReference>
<evidence type="ECO:0000256" key="7">
    <source>
        <dbReference type="SAM" id="Coils"/>
    </source>
</evidence>
<evidence type="ECO:0000259" key="10">
    <source>
        <dbReference type="PROSITE" id="PS50112"/>
    </source>
</evidence>
<feature type="domain" description="PAC" evidence="11">
    <location>
        <begin position="396"/>
        <end position="448"/>
    </location>
</feature>
<dbReference type="GO" id="GO:0000155">
    <property type="term" value="F:phosphorelay sensor kinase activity"/>
    <property type="evidence" value="ECO:0007669"/>
    <property type="project" value="InterPro"/>
</dbReference>
<dbReference type="Gene3D" id="2.10.70.100">
    <property type="match status" value="1"/>
</dbReference>
<dbReference type="AlphaFoldDB" id="A1K8B9"/>
<dbReference type="SMART" id="SM00086">
    <property type="entry name" value="PAC"/>
    <property type="match status" value="2"/>
</dbReference>
<evidence type="ECO:0000313" key="12">
    <source>
        <dbReference type="EMBL" id="CAL95074.1"/>
    </source>
</evidence>
<feature type="domain" description="Histidine kinase" evidence="9">
    <location>
        <begin position="605"/>
        <end position="819"/>
    </location>
</feature>
<dbReference type="InterPro" id="IPR005467">
    <property type="entry name" value="His_kinase_dom"/>
</dbReference>
<dbReference type="Pfam" id="PF02518">
    <property type="entry name" value="HATPase_c"/>
    <property type="match status" value="1"/>
</dbReference>
<dbReference type="eggNOG" id="COG2202">
    <property type="taxonomic scope" value="Bacteria"/>
</dbReference>
<comment type="catalytic activity">
    <reaction evidence="1">
        <text>ATP + protein L-histidine = ADP + protein N-phospho-L-histidine.</text>
        <dbReference type="EC" id="2.7.13.3"/>
    </reaction>
</comment>
<gene>
    <name evidence="12" type="ordered locus">azo2457</name>
</gene>
<name>A1K8B9_AZOSB</name>
<dbReference type="InterPro" id="IPR003594">
    <property type="entry name" value="HATPase_dom"/>
</dbReference>
<dbReference type="STRING" id="62928.azo2457"/>
<keyword evidence="8" id="KW-0812">Transmembrane</keyword>
<feature type="domain" description="PAS" evidence="10">
    <location>
        <begin position="322"/>
        <end position="392"/>
    </location>
</feature>
<dbReference type="SMART" id="SM00388">
    <property type="entry name" value="HisKA"/>
    <property type="match status" value="1"/>
</dbReference>
<dbReference type="PROSITE" id="PS50113">
    <property type="entry name" value="PAC"/>
    <property type="match status" value="2"/>
</dbReference>
<dbReference type="Gene3D" id="3.30.565.10">
    <property type="entry name" value="Histidine kinase-like ATPase, C-terminal domain"/>
    <property type="match status" value="1"/>
</dbReference>
<reference evidence="12 13" key="1">
    <citation type="journal article" date="2006" name="Nat. Biotechnol.">
        <title>Complete genome of the mutualistic, N2-fixing grass endophyte Azoarcus sp. strain BH72.</title>
        <authorList>
            <person name="Krause A."/>
            <person name="Ramakumar A."/>
            <person name="Bartels D."/>
            <person name="Battistoni F."/>
            <person name="Bekel T."/>
            <person name="Boch J."/>
            <person name="Boehm M."/>
            <person name="Friedrich F."/>
            <person name="Hurek T."/>
            <person name="Krause L."/>
            <person name="Linke B."/>
            <person name="McHardy A.C."/>
            <person name="Sarkar A."/>
            <person name="Schneiker S."/>
            <person name="Syed A.A."/>
            <person name="Thauer R."/>
            <person name="Vorhoelter F.-J."/>
            <person name="Weidner S."/>
            <person name="Puehler A."/>
            <person name="Reinhold-Hurek B."/>
            <person name="Kaiser O."/>
            <person name="Goesmann A."/>
        </authorList>
    </citation>
    <scope>NUCLEOTIDE SEQUENCE [LARGE SCALE GENOMIC DNA]</scope>
    <source>
        <strain evidence="12 13">BH72</strain>
    </source>
</reference>
<dbReference type="SMART" id="SM00091">
    <property type="entry name" value="PAS"/>
    <property type="match status" value="1"/>
</dbReference>
<dbReference type="FunFam" id="1.10.287.130:FF:000070">
    <property type="entry name" value="Histidine kinase sensor protein"/>
    <property type="match status" value="1"/>
</dbReference>
<dbReference type="InterPro" id="IPR001610">
    <property type="entry name" value="PAC"/>
</dbReference>
<dbReference type="HOGENOM" id="CLU_000445_114_71_4"/>
<dbReference type="CDD" id="cd00082">
    <property type="entry name" value="HisKA"/>
    <property type="match status" value="1"/>
</dbReference>
<dbReference type="Pfam" id="PF00512">
    <property type="entry name" value="HisKA"/>
    <property type="match status" value="1"/>
</dbReference>